<dbReference type="EMBL" id="JBDFQZ010000008">
    <property type="protein sequence ID" value="KAK9699002.1"/>
    <property type="molecule type" value="Genomic_DNA"/>
</dbReference>
<dbReference type="Proteomes" id="UP001443914">
    <property type="component" value="Unassembled WGS sequence"/>
</dbReference>
<name>A0AAW1J6K3_SAPOF</name>
<accession>A0AAW1J6K3</accession>
<dbReference type="AlphaFoldDB" id="A0AAW1J6K3"/>
<protein>
    <submittedName>
        <fullName evidence="2">Uncharacterized protein</fullName>
    </submittedName>
</protein>
<comment type="caution">
    <text evidence="2">The sequence shown here is derived from an EMBL/GenBank/DDBJ whole genome shotgun (WGS) entry which is preliminary data.</text>
</comment>
<feature type="region of interest" description="Disordered" evidence="1">
    <location>
        <begin position="1"/>
        <end position="28"/>
    </location>
</feature>
<gene>
    <name evidence="2" type="ORF">RND81_08G146900</name>
</gene>
<keyword evidence="3" id="KW-1185">Reference proteome</keyword>
<sequence>MGKGKRKREETSSIDSSTNPSINSPPITMKERHKTILLGLIDDAVSGTVKIDGNPRKQVYWDNLTRCFNTRIQTRRRNLFHGYSALEVTSCARELKAYYKRHKNDANLPEDFETVGVAKSFFQFQLKRQ</sequence>
<evidence type="ECO:0000256" key="1">
    <source>
        <dbReference type="SAM" id="MobiDB-lite"/>
    </source>
</evidence>
<organism evidence="2 3">
    <name type="scientific">Saponaria officinalis</name>
    <name type="common">Common soapwort</name>
    <name type="synonym">Lychnis saponaria</name>
    <dbReference type="NCBI Taxonomy" id="3572"/>
    <lineage>
        <taxon>Eukaryota</taxon>
        <taxon>Viridiplantae</taxon>
        <taxon>Streptophyta</taxon>
        <taxon>Embryophyta</taxon>
        <taxon>Tracheophyta</taxon>
        <taxon>Spermatophyta</taxon>
        <taxon>Magnoliopsida</taxon>
        <taxon>eudicotyledons</taxon>
        <taxon>Gunneridae</taxon>
        <taxon>Pentapetalae</taxon>
        <taxon>Caryophyllales</taxon>
        <taxon>Caryophyllaceae</taxon>
        <taxon>Caryophylleae</taxon>
        <taxon>Saponaria</taxon>
    </lineage>
</organism>
<evidence type="ECO:0000313" key="3">
    <source>
        <dbReference type="Proteomes" id="UP001443914"/>
    </source>
</evidence>
<evidence type="ECO:0000313" key="2">
    <source>
        <dbReference type="EMBL" id="KAK9699002.1"/>
    </source>
</evidence>
<feature type="compositionally biased region" description="Low complexity" evidence="1">
    <location>
        <begin position="13"/>
        <end position="28"/>
    </location>
</feature>
<reference evidence="2" key="1">
    <citation type="submission" date="2024-03" db="EMBL/GenBank/DDBJ databases">
        <title>WGS assembly of Saponaria officinalis var. Norfolk2.</title>
        <authorList>
            <person name="Jenkins J."/>
            <person name="Shu S."/>
            <person name="Grimwood J."/>
            <person name="Barry K."/>
            <person name="Goodstein D."/>
            <person name="Schmutz J."/>
            <person name="Leebens-Mack J."/>
            <person name="Osbourn A."/>
        </authorList>
    </citation>
    <scope>NUCLEOTIDE SEQUENCE [LARGE SCALE GENOMIC DNA]</scope>
    <source>
        <strain evidence="2">JIC</strain>
    </source>
</reference>
<proteinExistence type="predicted"/>